<reference evidence="1" key="2">
    <citation type="submission" date="2020-09" db="EMBL/GenBank/DDBJ databases">
        <authorList>
            <person name="Sun Q."/>
            <person name="Zhou Y."/>
        </authorList>
    </citation>
    <scope>NUCLEOTIDE SEQUENCE</scope>
    <source>
        <strain evidence="1">CGMCC 1.3617</strain>
    </source>
</reference>
<keyword evidence="2" id="KW-1185">Reference proteome</keyword>
<dbReference type="EMBL" id="BMKW01000007">
    <property type="protein sequence ID" value="GGJ21429.1"/>
    <property type="molecule type" value="Genomic_DNA"/>
</dbReference>
<evidence type="ECO:0000313" key="2">
    <source>
        <dbReference type="Proteomes" id="UP000661507"/>
    </source>
</evidence>
<protein>
    <recommendedName>
        <fullName evidence="3">Transposase</fullName>
    </recommendedName>
</protein>
<accession>A0A917KQD2</accession>
<gene>
    <name evidence="1" type="ORF">GCM10011320_30910</name>
</gene>
<organism evidence="1 2">
    <name type="scientific">Neoroseomonas lacus</name>
    <dbReference type="NCBI Taxonomy" id="287609"/>
    <lineage>
        <taxon>Bacteria</taxon>
        <taxon>Pseudomonadati</taxon>
        <taxon>Pseudomonadota</taxon>
        <taxon>Alphaproteobacteria</taxon>
        <taxon>Acetobacterales</taxon>
        <taxon>Acetobacteraceae</taxon>
        <taxon>Neoroseomonas</taxon>
    </lineage>
</organism>
<dbReference type="Proteomes" id="UP000661507">
    <property type="component" value="Unassembled WGS sequence"/>
</dbReference>
<evidence type="ECO:0000313" key="1">
    <source>
        <dbReference type="EMBL" id="GGJ21429.1"/>
    </source>
</evidence>
<reference evidence="1" key="1">
    <citation type="journal article" date="2014" name="Int. J. Syst. Evol. Microbiol.">
        <title>Complete genome sequence of Corynebacterium casei LMG S-19264T (=DSM 44701T), isolated from a smear-ripened cheese.</title>
        <authorList>
            <consortium name="US DOE Joint Genome Institute (JGI-PGF)"/>
            <person name="Walter F."/>
            <person name="Albersmeier A."/>
            <person name="Kalinowski J."/>
            <person name="Ruckert C."/>
        </authorList>
    </citation>
    <scope>NUCLEOTIDE SEQUENCE</scope>
    <source>
        <strain evidence="1">CGMCC 1.3617</strain>
    </source>
</reference>
<evidence type="ECO:0008006" key="3">
    <source>
        <dbReference type="Google" id="ProtNLM"/>
    </source>
</evidence>
<comment type="caution">
    <text evidence="1">The sequence shown here is derived from an EMBL/GenBank/DDBJ whole genome shotgun (WGS) entry which is preliminary data.</text>
</comment>
<sequence length="92" mass="10196">MRHGPRPSLRPALAERGAIAAMPINRSRARGYHADRHLAAQRHLIECRTGRLKPFRRVAILDEKPARKALGGITLAATILWLSRVSTPSGAW</sequence>
<dbReference type="AlphaFoldDB" id="A0A917KQD2"/>
<proteinExistence type="predicted"/>
<name>A0A917KQD2_9PROT</name>